<gene>
    <name evidence="3" type="ORF">FJM51_22050</name>
</gene>
<keyword evidence="4" id="KW-1185">Reference proteome</keyword>
<dbReference type="OrthoDB" id="9787654at2"/>
<sequence>MQGFTMAARLIDVHPHIISKDTAKYPIDPIQGRRSPWSASRPRSFEELVAEMDDAGVDKACIVHSSTTYGTDPSYLADVIEANPGRFTGCFSMDVLAPDAEVVFRRWVGRGLTGIRLYTAGAHFDAQTSQLSDPRSFPVWEAAIELGVTITTQLRPEGLPQLLEMLSRFPEATVLVDNTLKPNYQEGPPYHGSEHVFMLERYPNVHLKVITNGIRASYEGAGRPETFYPRLVSVFGAERLAWGSNFPASVGTLAEHIAEARAALSCLGEPDQDWIFAKTAERLYPVLAERVEARGVAVT</sequence>
<comment type="caution">
    <text evidence="3">The sequence shown here is derived from an EMBL/GenBank/DDBJ whole genome shotgun (WGS) entry which is preliminary data.</text>
</comment>
<keyword evidence="3" id="KW-0378">Hydrolase</keyword>
<keyword evidence="1" id="KW-0456">Lyase</keyword>
<feature type="domain" description="Amidohydrolase-related" evidence="2">
    <location>
        <begin position="11"/>
        <end position="285"/>
    </location>
</feature>
<accession>A0A501WDN7</accession>
<name>A0A501WDN7_9RHOB</name>
<dbReference type="GO" id="GO:0016787">
    <property type="term" value="F:hydrolase activity"/>
    <property type="evidence" value="ECO:0007669"/>
    <property type="project" value="UniProtKB-KW"/>
</dbReference>
<dbReference type="PANTHER" id="PTHR21240:SF19">
    <property type="entry name" value="CATALYTIC_ HYDROLASE"/>
    <property type="match status" value="1"/>
</dbReference>
<dbReference type="Gene3D" id="3.20.20.140">
    <property type="entry name" value="Metal-dependent hydrolases"/>
    <property type="match status" value="1"/>
</dbReference>
<dbReference type="PANTHER" id="PTHR21240">
    <property type="entry name" value="2-AMINO-3-CARBOXYLMUCONATE-6-SEMIALDEHYDE DECARBOXYLASE"/>
    <property type="match status" value="1"/>
</dbReference>
<evidence type="ECO:0000256" key="1">
    <source>
        <dbReference type="ARBA" id="ARBA00023239"/>
    </source>
</evidence>
<dbReference type="SUPFAM" id="SSF51556">
    <property type="entry name" value="Metallo-dependent hydrolases"/>
    <property type="match status" value="1"/>
</dbReference>
<dbReference type="GO" id="GO:0016831">
    <property type="term" value="F:carboxy-lyase activity"/>
    <property type="evidence" value="ECO:0007669"/>
    <property type="project" value="InterPro"/>
</dbReference>
<evidence type="ECO:0000313" key="4">
    <source>
        <dbReference type="Proteomes" id="UP000319255"/>
    </source>
</evidence>
<protein>
    <submittedName>
        <fullName evidence="3">Amidohydrolase</fullName>
    </submittedName>
</protein>
<dbReference type="InterPro" id="IPR032466">
    <property type="entry name" value="Metal_Hydrolase"/>
</dbReference>
<proteinExistence type="predicted"/>
<dbReference type="AlphaFoldDB" id="A0A501WDN7"/>
<organism evidence="3 4">
    <name type="scientific">Amaricoccus solimangrovi</name>
    <dbReference type="NCBI Taxonomy" id="2589815"/>
    <lineage>
        <taxon>Bacteria</taxon>
        <taxon>Pseudomonadati</taxon>
        <taxon>Pseudomonadota</taxon>
        <taxon>Alphaproteobacteria</taxon>
        <taxon>Rhodobacterales</taxon>
        <taxon>Paracoccaceae</taxon>
        <taxon>Amaricoccus</taxon>
    </lineage>
</organism>
<evidence type="ECO:0000313" key="3">
    <source>
        <dbReference type="EMBL" id="TPE46510.1"/>
    </source>
</evidence>
<dbReference type="InterPro" id="IPR006680">
    <property type="entry name" value="Amidohydro-rel"/>
</dbReference>
<evidence type="ECO:0000259" key="2">
    <source>
        <dbReference type="Pfam" id="PF04909"/>
    </source>
</evidence>
<reference evidence="3 4" key="1">
    <citation type="submission" date="2019-06" db="EMBL/GenBank/DDBJ databases">
        <title>A novel bacterium of genus Amaricoccus, isolated from marine sediment.</title>
        <authorList>
            <person name="Huang H."/>
            <person name="Mo K."/>
            <person name="Hu Y."/>
        </authorList>
    </citation>
    <scope>NUCLEOTIDE SEQUENCE [LARGE SCALE GENOMIC DNA]</scope>
    <source>
        <strain evidence="3 4">HB172011</strain>
    </source>
</reference>
<dbReference type="EMBL" id="VFRP01000048">
    <property type="protein sequence ID" value="TPE46510.1"/>
    <property type="molecule type" value="Genomic_DNA"/>
</dbReference>
<dbReference type="Proteomes" id="UP000319255">
    <property type="component" value="Unassembled WGS sequence"/>
</dbReference>
<dbReference type="InterPro" id="IPR032465">
    <property type="entry name" value="ACMSD"/>
</dbReference>
<dbReference type="Pfam" id="PF04909">
    <property type="entry name" value="Amidohydro_2"/>
    <property type="match status" value="1"/>
</dbReference>